<dbReference type="RefSeq" id="WP_002849963.1">
    <property type="nucleotide sequence ID" value="NZ_ADKM02000085.1"/>
</dbReference>
<dbReference type="Pfam" id="PF00563">
    <property type="entry name" value="EAL"/>
    <property type="match status" value="1"/>
</dbReference>
<reference evidence="2 3" key="1">
    <citation type="submission" date="2011-02" db="EMBL/GenBank/DDBJ databases">
        <authorList>
            <person name="Nelson K.E."/>
            <person name="Sutton G."/>
            <person name="Torralba M."/>
            <person name="Durkin S."/>
            <person name="Harkins D."/>
            <person name="Montgomery R."/>
            <person name="Ziemer C."/>
            <person name="Klaassens E."/>
            <person name="Ocuiv P."/>
            <person name="Morrison M."/>
        </authorList>
    </citation>
    <scope>NUCLEOTIDE SEQUENCE [LARGE SCALE GENOMIC DNA]</scope>
    <source>
        <strain evidence="2 3">8</strain>
    </source>
</reference>
<comment type="caution">
    <text evidence="2">The sequence shown here is derived from an EMBL/GenBank/DDBJ whole genome shotgun (WGS) entry which is preliminary data.</text>
</comment>
<evidence type="ECO:0000313" key="2">
    <source>
        <dbReference type="EMBL" id="EGC02905.1"/>
    </source>
</evidence>
<sequence>MKINDESYILTNFEYALESKNIKPFFQPIVRTITGEVCAVETLARWEDPIRGLITPNVFIDILEKHDLIHKLDLFMFEEACRIYSEQLSDGKAPVSVSVNFSRIDFTHKCFVDKIISTANKYNIPPSVLCLEITESVMLDNTYLFRKIFDRLHEEGFKIWLDDFGSGYSSLSVIKEYDFDLIKIDMRFLSSMSIRSKKLIAGVINTAKSLGIHTLAEGAETQEHIDYLKEIGCEMIQGYYYFRPMDIKQFSVCCENNTLAAESREDSVYMDMIGTLNYLSADPIVDYSSNGSCAKDTDYIANKYPLAIMELNEGKFSFVYTNEAYRAKLSLLGFKDLEDTEAQINDTSKPFYSGTLSQMKNSEEADAPIRRNYIIGDKYYSLTIRYLATTGTRTMIALSLHVFLYDGIEDRHEEIDKYSRSLLYNFELVNIIDPHKKTTKQIYSNLDFDPDYGFYKLDEGVRLFAENELYTADKQRYLDFMSLDDLDKRIDKADGPFIQQPFRFRITSDRYEWRCARILRIPKAEGYEYMFSLQKFADTDLPMINCFYDHSNKTENYHE</sequence>
<dbReference type="GO" id="GO:0071111">
    <property type="term" value="F:cyclic-guanylate-specific phosphodiesterase activity"/>
    <property type="evidence" value="ECO:0007669"/>
    <property type="project" value="InterPro"/>
</dbReference>
<dbReference type="EMBL" id="ADKM02000085">
    <property type="protein sequence ID" value="EGC02905.1"/>
    <property type="molecule type" value="Genomic_DNA"/>
</dbReference>
<dbReference type="SMART" id="SM00052">
    <property type="entry name" value="EAL"/>
    <property type="match status" value="1"/>
</dbReference>
<gene>
    <name evidence="2" type="ORF">CUS_6645</name>
</gene>
<dbReference type="PANTHER" id="PTHR33121:SF71">
    <property type="entry name" value="OXYGEN SENSOR PROTEIN DOSP"/>
    <property type="match status" value="1"/>
</dbReference>
<dbReference type="Gene3D" id="3.20.20.450">
    <property type="entry name" value="EAL domain"/>
    <property type="match status" value="1"/>
</dbReference>
<protein>
    <submittedName>
        <fullName evidence="2">Cyclic diguanylate phosphodiesterase (EAL) domain protein</fullName>
    </submittedName>
</protein>
<dbReference type="eggNOG" id="COG2200">
    <property type="taxonomic scope" value="Bacteria"/>
</dbReference>
<dbReference type="STRING" id="246199.CUS_6645"/>
<dbReference type="InterPro" id="IPR001633">
    <property type="entry name" value="EAL_dom"/>
</dbReference>
<dbReference type="SUPFAM" id="SSF141868">
    <property type="entry name" value="EAL domain-like"/>
    <property type="match status" value="1"/>
</dbReference>
<evidence type="ECO:0000259" key="1">
    <source>
        <dbReference type="PROSITE" id="PS50883"/>
    </source>
</evidence>
<dbReference type="AlphaFoldDB" id="E9SCP1"/>
<dbReference type="OrthoDB" id="9762141at2"/>
<proteinExistence type="predicted"/>
<feature type="domain" description="EAL" evidence="1">
    <location>
        <begin position="6"/>
        <end position="258"/>
    </location>
</feature>
<keyword evidence="3" id="KW-1185">Reference proteome</keyword>
<accession>E9SCP1</accession>
<dbReference type="Proteomes" id="UP000004259">
    <property type="component" value="Unassembled WGS sequence"/>
</dbReference>
<dbReference type="PANTHER" id="PTHR33121">
    <property type="entry name" value="CYCLIC DI-GMP PHOSPHODIESTERASE PDEF"/>
    <property type="match status" value="1"/>
</dbReference>
<evidence type="ECO:0000313" key="3">
    <source>
        <dbReference type="Proteomes" id="UP000004259"/>
    </source>
</evidence>
<organism evidence="2 3">
    <name type="scientific">Ruminococcus albus 8</name>
    <dbReference type="NCBI Taxonomy" id="246199"/>
    <lineage>
        <taxon>Bacteria</taxon>
        <taxon>Bacillati</taxon>
        <taxon>Bacillota</taxon>
        <taxon>Clostridia</taxon>
        <taxon>Eubacteriales</taxon>
        <taxon>Oscillospiraceae</taxon>
        <taxon>Ruminococcus</taxon>
    </lineage>
</organism>
<dbReference type="InterPro" id="IPR035919">
    <property type="entry name" value="EAL_sf"/>
</dbReference>
<dbReference type="CDD" id="cd01948">
    <property type="entry name" value="EAL"/>
    <property type="match status" value="1"/>
</dbReference>
<name>E9SCP1_RUMAL</name>
<dbReference type="PROSITE" id="PS50883">
    <property type="entry name" value="EAL"/>
    <property type="match status" value="1"/>
</dbReference>
<dbReference type="InterPro" id="IPR050706">
    <property type="entry name" value="Cyclic-di-GMP_PDE-like"/>
</dbReference>